<protein>
    <recommendedName>
        <fullName evidence="2">SAWADEE domain-containing protein</fullName>
    </recommendedName>
</protein>
<dbReference type="Gene3D" id="2.40.50.40">
    <property type="match status" value="1"/>
</dbReference>
<dbReference type="PANTHER" id="PTHR33827:SF3">
    <property type="entry name" value="OS09G0346900 PROTEIN"/>
    <property type="match status" value="1"/>
</dbReference>
<name>C0PRY1_PICSI</name>
<feature type="region of interest" description="Disordered" evidence="1">
    <location>
        <begin position="80"/>
        <end position="115"/>
    </location>
</feature>
<dbReference type="Gene3D" id="2.30.30.140">
    <property type="match status" value="1"/>
</dbReference>
<sequence>MGRPPQRESQYFRFTKKEVEQMEKALEEIKGATPPAQDVVQSLAEKFNAAPERAGKVPVQAKQVLGWFNNKLRPQKVKGDLVPMTSNSTPSPLNDCPAKSATANSDEVPPERKPIDTPEWEFEARSSKDGAWYDVATFLTHRILESGEPEVRVRFAGFGAEEDEWVNVRKAVRLRSLPCEATDCVAVKPGDLILCFREGKEQAIYFDAHVLDVQRKRHDVRGCRCRFLIRYDHDQTEERVPLRRVYRRPEGYFCWEFAENV</sequence>
<dbReference type="AlphaFoldDB" id="C0PRY1"/>
<dbReference type="PANTHER" id="PTHR33827">
    <property type="entry name" value="PROTEIN SAWADEE HOMEODOMAIN HOMOLOG 2"/>
    <property type="match status" value="1"/>
</dbReference>
<proteinExistence type="evidence at transcript level"/>
<dbReference type="InterPro" id="IPR032001">
    <property type="entry name" value="SAWADEE_dom"/>
</dbReference>
<dbReference type="OMA" id="YDHDHSK"/>
<accession>C0PRY1</accession>
<reference evidence="3" key="1">
    <citation type="submission" date="2009-02" db="EMBL/GenBank/DDBJ databases">
        <title>Full length sequence-verified cDNA sequences from Sitka spruce (Picea sitchensis).</title>
        <authorList>
            <person name="Reid K.E."/>
            <person name="Liao N."/>
            <person name="Ralph S."/>
            <person name="Kolosova N."/>
            <person name="Oddy C."/>
            <person name="Moore R."/>
            <person name="Mayo M."/>
            <person name="Wagner S."/>
            <person name="King J."/>
            <person name="Yanchuk A."/>
            <person name="Holt R."/>
            <person name="Jones S."/>
            <person name="Marra M."/>
            <person name="Ritland C.E."/>
            <person name="Ritland K."/>
            <person name="Bohlmann J."/>
        </authorList>
    </citation>
    <scope>NUCLEOTIDE SEQUENCE</scope>
    <source>
        <tissue evidence="3">Green portion of the leader tissue</tissue>
    </source>
</reference>
<dbReference type="EMBL" id="BT071095">
    <property type="protein sequence ID" value="ACN40571.1"/>
    <property type="molecule type" value="mRNA"/>
</dbReference>
<evidence type="ECO:0000313" key="3">
    <source>
        <dbReference type="EMBL" id="ACN40571.1"/>
    </source>
</evidence>
<organism evidence="3">
    <name type="scientific">Picea sitchensis</name>
    <name type="common">Sitka spruce</name>
    <name type="synonym">Pinus sitchensis</name>
    <dbReference type="NCBI Taxonomy" id="3332"/>
    <lineage>
        <taxon>Eukaryota</taxon>
        <taxon>Viridiplantae</taxon>
        <taxon>Streptophyta</taxon>
        <taxon>Embryophyta</taxon>
        <taxon>Tracheophyta</taxon>
        <taxon>Spermatophyta</taxon>
        <taxon>Pinopsida</taxon>
        <taxon>Pinidae</taxon>
        <taxon>Conifers I</taxon>
        <taxon>Pinales</taxon>
        <taxon>Pinaceae</taxon>
        <taxon>Picea</taxon>
    </lineage>
</organism>
<feature type="domain" description="SAWADEE" evidence="2">
    <location>
        <begin position="120"/>
        <end position="245"/>
    </location>
</feature>
<dbReference type="Pfam" id="PF16719">
    <property type="entry name" value="SAWADEE"/>
    <property type="match status" value="1"/>
</dbReference>
<dbReference type="GO" id="GO:0003682">
    <property type="term" value="F:chromatin binding"/>
    <property type="evidence" value="ECO:0007669"/>
    <property type="project" value="InterPro"/>
</dbReference>
<evidence type="ECO:0000259" key="2">
    <source>
        <dbReference type="Pfam" id="PF16719"/>
    </source>
</evidence>
<evidence type="ECO:0000256" key="1">
    <source>
        <dbReference type="SAM" id="MobiDB-lite"/>
    </source>
</evidence>
<dbReference type="InterPro" id="IPR039276">
    <property type="entry name" value="SHH1/2"/>
</dbReference>